<sequence>MEHFMDVSSSGPSEESILEQTYRLEAYLKGQGYVGSEVLNVLSPSTSQAQFVIDLLFQMAQQQSNDRGAREELRDQANKERVAANVAQKKLESQDEAIRKLQAKNQEYEGKLLAQKHSYEEKLSTFKRDLKSTQLRLNALLPGGSKEVMVRRAGGASSTSSSGGGAAGTVGPGGARRVVAPTYDRFHDDPSDTMQRLEADMARLRLANDKLKRELAVAREQASAGGRREDQSAASPREGNSSQSPSQSHSVGGASRSPTSPDPDVARLQRRDREMQLTLDHLRRQLDKAVEERSELHKTLHSLRQKNISLEQERRNFEDRFLRAQRAHAALQPGPSSAQLQQQMEDLRVQAAAALREAQEANAKTVSLEGRLAEAEAAQQSSKRYVEVLKRSIQLSKGPDTLAAVQRVVEELMAPAHEQLHQLTAQLAASRAELAEARQQAAAAAATAASTLRSVDSVASASASCAGGGGGGSGGVAATAAGAVASDSALPLSPAGLQPVSPAARFDGFAPGLLPNSGSPPLLQPPPAHAFYNRAFAATMPSPSSERMLPSCPEQGPSFLDAEGSTEDVAEPGAGGASPSTAQPAFGGGRMRSSPHLQFGGTAASHGGAFGGGFGAATGGFGQQHGATANGSELTAFASEAGGFGAGPSPAHWRRSLSAGPVRNLSTERQRRTWQVEHTAQAKRWPSPADILLHQARSGDGTISISDGAGAGTPPQPGSGSLGT</sequence>
<feature type="region of interest" description="Disordered" evidence="2">
    <location>
        <begin position="151"/>
        <end position="176"/>
    </location>
</feature>
<evidence type="ECO:0000313" key="4">
    <source>
        <dbReference type="Proteomes" id="UP000650467"/>
    </source>
</evidence>
<organism evidence="3 4">
    <name type="scientific">Chlamydomonas incerta</name>
    <dbReference type="NCBI Taxonomy" id="51695"/>
    <lineage>
        <taxon>Eukaryota</taxon>
        <taxon>Viridiplantae</taxon>
        <taxon>Chlorophyta</taxon>
        <taxon>core chlorophytes</taxon>
        <taxon>Chlorophyceae</taxon>
        <taxon>CS clade</taxon>
        <taxon>Chlamydomonadales</taxon>
        <taxon>Chlamydomonadaceae</taxon>
        <taxon>Chlamydomonas</taxon>
    </lineage>
</organism>
<name>A0A835WF05_CHLIN</name>
<feature type="region of interest" description="Disordered" evidence="2">
    <location>
        <begin position="542"/>
        <end position="604"/>
    </location>
</feature>
<evidence type="ECO:0000256" key="1">
    <source>
        <dbReference type="SAM" id="Coils"/>
    </source>
</evidence>
<protein>
    <submittedName>
        <fullName evidence="3">Uncharacterized protein</fullName>
    </submittedName>
</protein>
<keyword evidence="4" id="KW-1185">Reference proteome</keyword>
<evidence type="ECO:0000256" key="2">
    <source>
        <dbReference type="SAM" id="MobiDB-lite"/>
    </source>
</evidence>
<feature type="compositionally biased region" description="Low complexity" evidence="2">
    <location>
        <begin position="241"/>
        <end position="250"/>
    </location>
</feature>
<keyword evidence="1" id="KW-0175">Coiled coil</keyword>
<dbReference type="EMBL" id="JAEHOC010000001">
    <property type="protein sequence ID" value="KAG2446186.1"/>
    <property type="molecule type" value="Genomic_DNA"/>
</dbReference>
<comment type="caution">
    <text evidence="3">The sequence shown here is derived from an EMBL/GenBank/DDBJ whole genome shotgun (WGS) entry which is preliminary data.</text>
</comment>
<gene>
    <name evidence="3" type="ORF">HXX76_000779</name>
</gene>
<feature type="compositionally biased region" description="Gly residues" evidence="2">
    <location>
        <begin position="162"/>
        <end position="174"/>
    </location>
</feature>
<dbReference type="AlphaFoldDB" id="A0A835WF05"/>
<reference evidence="3" key="1">
    <citation type="journal article" date="2020" name="bioRxiv">
        <title>Comparative genomics of Chlamydomonas.</title>
        <authorList>
            <person name="Craig R.J."/>
            <person name="Hasan A.R."/>
            <person name="Ness R.W."/>
            <person name="Keightley P.D."/>
        </authorList>
    </citation>
    <scope>NUCLEOTIDE SEQUENCE</scope>
    <source>
        <strain evidence="3">SAG 7.73</strain>
    </source>
</reference>
<accession>A0A835WF05</accession>
<feature type="region of interest" description="Disordered" evidence="2">
    <location>
        <begin position="677"/>
        <end position="724"/>
    </location>
</feature>
<dbReference type="Proteomes" id="UP000650467">
    <property type="component" value="Unassembled WGS sequence"/>
</dbReference>
<proteinExistence type="predicted"/>
<feature type="coiled-coil region" evidence="1">
    <location>
        <begin position="70"/>
        <end position="118"/>
    </location>
</feature>
<feature type="compositionally biased region" description="Low complexity" evidence="2">
    <location>
        <begin position="151"/>
        <end position="161"/>
    </location>
</feature>
<dbReference type="OrthoDB" id="536116at2759"/>
<evidence type="ECO:0000313" key="3">
    <source>
        <dbReference type="EMBL" id="KAG2446186.1"/>
    </source>
</evidence>
<feature type="coiled-coil region" evidence="1">
    <location>
        <begin position="420"/>
        <end position="447"/>
    </location>
</feature>
<feature type="region of interest" description="Disordered" evidence="2">
    <location>
        <begin position="217"/>
        <end position="269"/>
    </location>
</feature>